<proteinExistence type="predicted"/>
<evidence type="ECO:0000313" key="1">
    <source>
        <dbReference type="EMBL" id="QJA78936.1"/>
    </source>
</evidence>
<gene>
    <name evidence="1" type="ORF">MM415A00966_0005</name>
    <name evidence="2" type="ORF">MM415B03054_0013</name>
</gene>
<name>A0A6M3KAX9_9ZZZZ</name>
<evidence type="ECO:0000313" key="2">
    <source>
        <dbReference type="EMBL" id="QJA87096.1"/>
    </source>
</evidence>
<dbReference type="EMBL" id="MT142360">
    <property type="protein sequence ID" value="QJA78936.1"/>
    <property type="molecule type" value="Genomic_DNA"/>
</dbReference>
<accession>A0A6M3KAX9</accession>
<dbReference type="AlphaFoldDB" id="A0A6M3KAX9"/>
<sequence>MNNIWEDRDALTKLETERNKKQGRLTFNCMNLKCQGDRAFCSKGHILGQAKDKGLALISVLRGITSGACKDCKEYVEEV</sequence>
<reference evidence="1" key="1">
    <citation type="submission" date="2020-03" db="EMBL/GenBank/DDBJ databases">
        <title>The deep terrestrial virosphere.</title>
        <authorList>
            <person name="Holmfeldt K."/>
            <person name="Nilsson E."/>
            <person name="Simone D."/>
            <person name="Lopez-Fernandez M."/>
            <person name="Wu X."/>
            <person name="de Brujin I."/>
            <person name="Lundin D."/>
            <person name="Andersson A."/>
            <person name="Bertilsson S."/>
            <person name="Dopson M."/>
        </authorList>
    </citation>
    <scope>NUCLEOTIDE SEQUENCE</scope>
    <source>
        <strain evidence="1">MM415A00966</strain>
        <strain evidence="2">MM415B03054</strain>
    </source>
</reference>
<dbReference type="EMBL" id="MT142681">
    <property type="protein sequence ID" value="QJA87096.1"/>
    <property type="molecule type" value="Genomic_DNA"/>
</dbReference>
<protein>
    <submittedName>
        <fullName evidence="1">Uncharacterized protein</fullName>
    </submittedName>
</protein>
<organism evidence="1">
    <name type="scientific">viral metagenome</name>
    <dbReference type="NCBI Taxonomy" id="1070528"/>
    <lineage>
        <taxon>unclassified sequences</taxon>
        <taxon>metagenomes</taxon>
        <taxon>organismal metagenomes</taxon>
    </lineage>
</organism>